<keyword evidence="1" id="KW-0732">Signal</keyword>
<reference evidence="2 3" key="1">
    <citation type="submission" date="2017-07" db="EMBL/GenBank/DDBJ databases">
        <title>Genome sequence of the Sordaria macrospora wild type strain R19027.</title>
        <authorList>
            <person name="Nowrousian M."/>
            <person name="Teichert I."/>
            <person name="Kueck U."/>
        </authorList>
    </citation>
    <scope>NUCLEOTIDE SEQUENCE [LARGE SCALE GENOMIC DNA]</scope>
    <source>
        <strain evidence="2 3">R19027</strain>
        <tissue evidence="2">Mycelium</tissue>
    </source>
</reference>
<feature type="chain" id="PRO_5035881491" evidence="1">
    <location>
        <begin position="19"/>
        <end position="101"/>
    </location>
</feature>
<comment type="caution">
    <text evidence="2">The sequence shown here is derived from an EMBL/GenBank/DDBJ whole genome shotgun (WGS) entry which is preliminary data.</text>
</comment>
<sequence>MQLTKTLAVITLLGVAQAAAIPPVAPTSRDVEDIQGGQSTDLTNKVIWWKREDADGDKQSTDMINRTLWWKRGSEKEDEQSTDMINRTAWWKREAVSKNEE</sequence>
<evidence type="ECO:0000313" key="3">
    <source>
        <dbReference type="Proteomes" id="UP000433876"/>
    </source>
</evidence>
<organism evidence="2 3">
    <name type="scientific">Sordaria macrospora</name>
    <dbReference type="NCBI Taxonomy" id="5147"/>
    <lineage>
        <taxon>Eukaryota</taxon>
        <taxon>Fungi</taxon>
        <taxon>Dikarya</taxon>
        <taxon>Ascomycota</taxon>
        <taxon>Pezizomycotina</taxon>
        <taxon>Sordariomycetes</taxon>
        <taxon>Sordariomycetidae</taxon>
        <taxon>Sordariales</taxon>
        <taxon>Sordariaceae</taxon>
        <taxon>Sordaria</taxon>
    </lineage>
</organism>
<evidence type="ECO:0000256" key="1">
    <source>
        <dbReference type="SAM" id="SignalP"/>
    </source>
</evidence>
<proteinExistence type="predicted"/>
<dbReference type="AlphaFoldDB" id="A0A8S8ZX28"/>
<name>A0A8S8ZX28_SORMA</name>
<evidence type="ECO:0000313" key="2">
    <source>
        <dbReference type="EMBL" id="KAA8633616.1"/>
    </source>
</evidence>
<dbReference type="Proteomes" id="UP000433876">
    <property type="component" value="Unassembled WGS sequence"/>
</dbReference>
<dbReference type="VEuPathDB" id="FungiDB:SMAC_06917"/>
<feature type="signal peptide" evidence="1">
    <location>
        <begin position="1"/>
        <end position="18"/>
    </location>
</feature>
<gene>
    <name evidence="2" type="ORF">SMACR_06917</name>
</gene>
<dbReference type="EMBL" id="NMPR01000034">
    <property type="protein sequence ID" value="KAA8633616.1"/>
    <property type="molecule type" value="Genomic_DNA"/>
</dbReference>
<protein>
    <submittedName>
        <fullName evidence="2">Uncharacterized protein</fullName>
    </submittedName>
</protein>
<accession>A0A8S8ZX28</accession>